<sequence length="79" mass="8660">MSRVSGTPKPCGARIAALIEVVSPRPPRNAAEAYKISAWLAKIAARMEVVSPRPARMELTVRAVALKYAHDYLKLISPF</sequence>
<accession>A0AAD4V615</accession>
<comment type="caution">
    <text evidence="1">The sequence shown here is derived from an EMBL/GenBank/DDBJ whole genome shotgun (WGS) entry which is preliminary data.</text>
</comment>
<keyword evidence="2" id="KW-1185">Reference proteome</keyword>
<evidence type="ECO:0000313" key="1">
    <source>
        <dbReference type="EMBL" id="KAI5319184.1"/>
    </source>
</evidence>
<organism evidence="1 2">
    <name type="scientific">Prunus dulcis</name>
    <name type="common">Almond</name>
    <name type="synonym">Amygdalus dulcis</name>
    <dbReference type="NCBI Taxonomy" id="3755"/>
    <lineage>
        <taxon>Eukaryota</taxon>
        <taxon>Viridiplantae</taxon>
        <taxon>Streptophyta</taxon>
        <taxon>Embryophyta</taxon>
        <taxon>Tracheophyta</taxon>
        <taxon>Spermatophyta</taxon>
        <taxon>Magnoliopsida</taxon>
        <taxon>eudicotyledons</taxon>
        <taxon>Gunneridae</taxon>
        <taxon>Pentapetalae</taxon>
        <taxon>rosids</taxon>
        <taxon>fabids</taxon>
        <taxon>Rosales</taxon>
        <taxon>Rosaceae</taxon>
        <taxon>Amygdaloideae</taxon>
        <taxon>Amygdaleae</taxon>
        <taxon>Prunus</taxon>
    </lineage>
</organism>
<protein>
    <submittedName>
        <fullName evidence="1">Uncharacterized protein</fullName>
    </submittedName>
</protein>
<evidence type="ECO:0000313" key="2">
    <source>
        <dbReference type="Proteomes" id="UP001054821"/>
    </source>
</evidence>
<dbReference type="AlphaFoldDB" id="A0AAD4V615"/>
<name>A0AAD4V615_PRUDU</name>
<dbReference type="EMBL" id="JAJFAZ020000007">
    <property type="protein sequence ID" value="KAI5319184.1"/>
    <property type="molecule type" value="Genomic_DNA"/>
</dbReference>
<proteinExistence type="predicted"/>
<gene>
    <name evidence="1" type="ORF">L3X38_038892</name>
</gene>
<dbReference type="Proteomes" id="UP001054821">
    <property type="component" value="Chromosome 7"/>
</dbReference>
<reference evidence="1 2" key="1">
    <citation type="journal article" date="2022" name="G3 (Bethesda)">
        <title>Whole-genome sequence and methylome profiling of the almond [Prunus dulcis (Mill.) D.A. Webb] cultivar 'Nonpareil'.</title>
        <authorList>
            <person name="D'Amico-Willman K.M."/>
            <person name="Ouma W.Z."/>
            <person name="Meulia T."/>
            <person name="Sideli G.M."/>
            <person name="Gradziel T.M."/>
            <person name="Fresnedo-Ramirez J."/>
        </authorList>
    </citation>
    <scope>NUCLEOTIDE SEQUENCE [LARGE SCALE GENOMIC DNA]</scope>
    <source>
        <strain evidence="1">Clone GOH B32 T37-40</strain>
    </source>
</reference>